<accession>A0A8X6FHL5</accession>
<dbReference type="Pfam" id="PF00431">
    <property type="entry name" value="CUB"/>
    <property type="match status" value="5"/>
</dbReference>
<feature type="domain" description="CUB" evidence="4">
    <location>
        <begin position="6"/>
        <end position="114"/>
    </location>
</feature>
<dbReference type="PANTHER" id="PTHR24255">
    <property type="entry name" value="COMPLEMENT COMPONENT 1, S SUBCOMPONENT-RELATED"/>
    <property type="match status" value="1"/>
</dbReference>
<evidence type="ECO:0000313" key="5">
    <source>
        <dbReference type="EMBL" id="GFQ80377.1"/>
    </source>
</evidence>
<dbReference type="PANTHER" id="PTHR24255:SF31">
    <property type="entry name" value="CUBILIN-LIKE PROTEIN"/>
    <property type="match status" value="1"/>
</dbReference>
<dbReference type="AlphaFoldDB" id="A0A8X6FHL5"/>
<comment type="caution">
    <text evidence="5">The sequence shown here is derived from an EMBL/GenBank/DDBJ whole genome shotgun (WGS) entry which is preliminary data.</text>
</comment>
<dbReference type="InterPro" id="IPR000859">
    <property type="entry name" value="CUB_dom"/>
</dbReference>
<dbReference type="GO" id="GO:0005615">
    <property type="term" value="C:extracellular space"/>
    <property type="evidence" value="ECO:0007669"/>
    <property type="project" value="TreeGrafter"/>
</dbReference>
<feature type="region of interest" description="Disordered" evidence="3">
    <location>
        <begin position="628"/>
        <end position="648"/>
    </location>
</feature>
<proteinExistence type="predicted"/>
<dbReference type="InterPro" id="IPR035914">
    <property type="entry name" value="Sperma_CUB_dom_sf"/>
</dbReference>
<dbReference type="Gene3D" id="2.60.120.290">
    <property type="entry name" value="Spermadhesin, CUB domain"/>
    <property type="match status" value="5"/>
</dbReference>
<dbReference type="GO" id="GO:0004252">
    <property type="term" value="F:serine-type endopeptidase activity"/>
    <property type="evidence" value="ECO:0007669"/>
    <property type="project" value="TreeGrafter"/>
</dbReference>
<name>A0A8X6FHL5_TRICU</name>
<feature type="domain" description="CUB" evidence="4">
    <location>
        <begin position="256"/>
        <end position="367"/>
    </location>
</feature>
<evidence type="ECO:0000313" key="6">
    <source>
        <dbReference type="Proteomes" id="UP000887116"/>
    </source>
</evidence>
<feature type="domain" description="CUB" evidence="4">
    <location>
        <begin position="509"/>
        <end position="622"/>
    </location>
</feature>
<evidence type="ECO:0000259" key="4">
    <source>
        <dbReference type="PROSITE" id="PS01180"/>
    </source>
</evidence>
<sequence length="648" mass="73202">MVNQNCDRTFQRPEFEIRSVNFPLPYPNGLNCRYLVQKASDDICWVKLIFLRFDLEPSDDCHFDYLSINGKRICGTLQDDEIRAYLFNSDEISMYFRSDGANAHRGFLIRGEQLKCKSKGTPAVSPKTPSTCDRSYDRDLFVVQSPNFPDPYPAETDCTFTISKANRYICGLQLTMLAFDVENEATCARDYLQIDEDKLCGPIPTRTIRNVPFAGETVVMKFKSDNKNERPGFSILVQQQEDCEDIRRSASSVGDCSHEFSAETFLLQSPRFPEEYPADASCEYRIRRASSAHCKLELRILSFDVEEGTDGRCDADCLELPAGFTLCGQLPKDHTESLLFSEDEIVLKFRSDAATQRPGFSIQARQTTNCGPTASVAVPEEEKCGGVYEGEEFSLKSPNFPHDYPHNTHCEYLVKKQSEAVCGLELKFAHFDVEKGPDCGYDYLDIGHKTICGQLPSGFTRVIPFEAPEMKFTFHSDKGTSKSGFAIKVRQRSDCGTTWKPVTPPIRMCDHCLKESRGHIISPDYPDNYPAGLKCTYHIQRSKSFCGLEIFFHDFQLQDTPACSGDALVVAGEEDERLCGNSLKGKMKKIDFPIGEPNEIVLRFESDDQGSSQGFHAEYRQIPCRGYPWRQGRSQWTPSNASDWSRSG</sequence>
<comment type="caution">
    <text evidence="2">Lacks conserved residue(s) required for the propagation of feature annotation.</text>
</comment>
<reference evidence="5" key="1">
    <citation type="submission" date="2020-07" db="EMBL/GenBank/DDBJ databases">
        <title>Multicomponent nature underlies the extraordinary mechanical properties of spider dragline silk.</title>
        <authorList>
            <person name="Kono N."/>
            <person name="Nakamura H."/>
            <person name="Mori M."/>
            <person name="Yoshida Y."/>
            <person name="Ohtoshi R."/>
            <person name="Malay A.D."/>
            <person name="Moran D.A.P."/>
            <person name="Tomita M."/>
            <person name="Numata K."/>
            <person name="Arakawa K."/>
        </authorList>
    </citation>
    <scope>NUCLEOTIDE SEQUENCE</scope>
</reference>
<feature type="domain" description="CUB" evidence="4">
    <location>
        <begin position="132"/>
        <end position="240"/>
    </location>
</feature>
<organism evidence="5 6">
    <name type="scientific">Trichonephila clavata</name>
    <name type="common">Joro spider</name>
    <name type="synonym">Nephila clavata</name>
    <dbReference type="NCBI Taxonomy" id="2740835"/>
    <lineage>
        <taxon>Eukaryota</taxon>
        <taxon>Metazoa</taxon>
        <taxon>Ecdysozoa</taxon>
        <taxon>Arthropoda</taxon>
        <taxon>Chelicerata</taxon>
        <taxon>Arachnida</taxon>
        <taxon>Araneae</taxon>
        <taxon>Araneomorphae</taxon>
        <taxon>Entelegynae</taxon>
        <taxon>Araneoidea</taxon>
        <taxon>Nephilidae</taxon>
        <taxon>Trichonephila</taxon>
    </lineage>
</organism>
<dbReference type="Proteomes" id="UP000887116">
    <property type="component" value="Unassembled WGS sequence"/>
</dbReference>
<dbReference type="OrthoDB" id="6369184at2759"/>
<dbReference type="SUPFAM" id="SSF49854">
    <property type="entry name" value="Spermadhesin, CUB domain"/>
    <property type="match status" value="5"/>
</dbReference>
<dbReference type="PROSITE" id="PS01180">
    <property type="entry name" value="CUB"/>
    <property type="match status" value="5"/>
</dbReference>
<dbReference type="CDD" id="cd00041">
    <property type="entry name" value="CUB"/>
    <property type="match status" value="5"/>
</dbReference>
<gene>
    <name evidence="5" type="primary">Cubn</name>
    <name evidence="5" type="ORF">TNCT_216111</name>
</gene>
<keyword evidence="6" id="KW-1185">Reference proteome</keyword>
<dbReference type="EMBL" id="BMAO01012292">
    <property type="protein sequence ID" value="GFQ80377.1"/>
    <property type="molecule type" value="Genomic_DNA"/>
</dbReference>
<feature type="domain" description="CUB" evidence="4">
    <location>
        <begin position="384"/>
        <end position="492"/>
    </location>
</feature>
<keyword evidence="1" id="KW-1015">Disulfide bond</keyword>
<protein>
    <submittedName>
        <fullName evidence="5">Cubilin</fullName>
    </submittedName>
</protein>
<dbReference type="SMART" id="SM00042">
    <property type="entry name" value="CUB"/>
    <property type="match status" value="5"/>
</dbReference>
<evidence type="ECO:0000256" key="3">
    <source>
        <dbReference type="SAM" id="MobiDB-lite"/>
    </source>
</evidence>
<evidence type="ECO:0000256" key="1">
    <source>
        <dbReference type="ARBA" id="ARBA00023157"/>
    </source>
</evidence>
<feature type="compositionally biased region" description="Polar residues" evidence="3">
    <location>
        <begin position="632"/>
        <end position="648"/>
    </location>
</feature>
<evidence type="ECO:0000256" key="2">
    <source>
        <dbReference type="PROSITE-ProRule" id="PRU00059"/>
    </source>
</evidence>